<dbReference type="AlphaFoldDB" id="A0A5B7X5J7"/>
<dbReference type="EMBL" id="CP040812">
    <property type="protein sequence ID" value="QCY70764.1"/>
    <property type="molecule type" value="Genomic_DNA"/>
</dbReference>
<gene>
    <name evidence="2" type="ORF">FHG64_15965</name>
</gene>
<proteinExistence type="predicted"/>
<organism evidence="2 3">
    <name type="scientific">Antarcticibacterium flavum</name>
    <dbReference type="NCBI Taxonomy" id="2058175"/>
    <lineage>
        <taxon>Bacteria</taxon>
        <taxon>Pseudomonadati</taxon>
        <taxon>Bacteroidota</taxon>
        <taxon>Flavobacteriia</taxon>
        <taxon>Flavobacteriales</taxon>
        <taxon>Flavobacteriaceae</taxon>
        <taxon>Antarcticibacterium</taxon>
    </lineage>
</organism>
<evidence type="ECO:0000259" key="1">
    <source>
        <dbReference type="Pfam" id="PF01609"/>
    </source>
</evidence>
<dbReference type="GO" id="GO:0003677">
    <property type="term" value="F:DNA binding"/>
    <property type="evidence" value="ECO:0007669"/>
    <property type="project" value="InterPro"/>
</dbReference>
<reference evidence="2 3" key="1">
    <citation type="submission" date="2019-06" db="EMBL/GenBank/DDBJ databases">
        <title>Complete genome sequence of Antarcticibacterium flavum KCTC 52984T from an Antarctic marine sediment.</title>
        <authorList>
            <person name="Lee Y.M."/>
            <person name="Shin S.C."/>
        </authorList>
    </citation>
    <scope>NUCLEOTIDE SEQUENCE [LARGE SCALE GENOMIC DNA]</scope>
    <source>
        <strain evidence="2 3">KCTC 52984</strain>
    </source>
</reference>
<dbReference type="Pfam" id="PF01609">
    <property type="entry name" value="DDE_Tnp_1"/>
    <property type="match status" value="1"/>
</dbReference>
<dbReference type="GO" id="GO:0006313">
    <property type="term" value="P:DNA transposition"/>
    <property type="evidence" value="ECO:0007669"/>
    <property type="project" value="InterPro"/>
</dbReference>
<dbReference type="KEGG" id="afla:FHG64_15965"/>
<name>A0A5B7X5J7_9FLAO</name>
<dbReference type="GO" id="GO:0004803">
    <property type="term" value="F:transposase activity"/>
    <property type="evidence" value="ECO:0007669"/>
    <property type="project" value="InterPro"/>
</dbReference>
<dbReference type="PANTHER" id="PTHR33408">
    <property type="entry name" value="TRANSPOSASE"/>
    <property type="match status" value="1"/>
</dbReference>
<feature type="domain" description="Transposase IS4-like" evidence="1">
    <location>
        <begin position="3"/>
        <end position="86"/>
    </location>
</feature>
<dbReference type="InterPro" id="IPR002559">
    <property type="entry name" value="Transposase_11"/>
</dbReference>
<sequence length="129" mass="14931">MQGKKDYQNYLCNIAVDTRTNVITDVQAYQADKKDTKYLQDTARRLNRRLRREGLIWENVLADAGYSSGENYAYFENKGLTTYIPPHGTYKGGPEGFQYFKEGNYWLCPQGKKVTHRMQSAKYAAVNRV</sequence>
<evidence type="ECO:0000313" key="2">
    <source>
        <dbReference type="EMBL" id="QCY70764.1"/>
    </source>
</evidence>
<dbReference type="RefSeq" id="WP_139067323.1">
    <property type="nucleotide sequence ID" value="NZ_CP040812.1"/>
</dbReference>
<dbReference type="OrthoDB" id="1454687at2"/>
<evidence type="ECO:0000313" key="3">
    <source>
        <dbReference type="Proteomes" id="UP000309016"/>
    </source>
</evidence>
<accession>A0A5B7X5J7</accession>
<protein>
    <submittedName>
        <fullName evidence="2">Transposase</fullName>
    </submittedName>
</protein>
<keyword evidence="3" id="KW-1185">Reference proteome</keyword>
<dbReference type="Proteomes" id="UP000309016">
    <property type="component" value="Chromosome"/>
</dbReference>